<dbReference type="GO" id="GO:0032993">
    <property type="term" value="C:protein-DNA complex"/>
    <property type="evidence" value="ECO:0007669"/>
    <property type="project" value="TreeGrafter"/>
</dbReference>
<dbReference type="PANTHER" id="PTHR48111:SF4">
    <property type="entry name" value="DNA-BINDING DUAL TRANSCRIPTIONAL REGULATOR OMPR"/>
    <property type="match status" value="1"/>
</dbReference>
<dbReference type="Gene3D" id="6.10.250.690">
    <property type="match status" value="1"/>
</dbReference>
<dbReference type="InterPro" id="IPR016032">
    <property type="entry name" value="Sig_transdc_resp-reg_C-effctor"/>
</dbReference>
<dbReference type="GO" id="GO:0005829">
    <property type="term" value="C:cytosol"/>
    <property type="evidence" value="ECO:0007669"/>
    <property type="project" value="TreeGrafter"/>
</dbReference>
<name>A0A0P1IJT9_9RHOB</name>
<dbReference type="Pfam" id="PF00072">
    <property type="entry name" value="Response_reg"/>
    <property type="match status" value="1"/>
</dbReference>
<dbReference type="PROSITE" id="PS50110">
    <property type="entry name" value="RESPONSE_REGULATORY"/>
    <property type="match status" value="1"/>
</dbReference>
<dbReference type="InterPro" id="IPR001867">
    <property type="entry name" value="OmpR/PhoB-type_DNA-bd"/>
</dbReference>
<dbReference type="EMBL" id="CYUD01000019">
    <property type="protein sequence ID" value="CUK18017.1"/>
    <property type="molecule type" value="Genomic_DNA"/>
</dbReference>
<feature type="modified residue" description="4-aspartylphosphate" evidence="6">
    <location>
        <position position="63"/>
    </location>
</feature>
<dbReference type="SUPFAM" id="SSF46894">
    <property type="entry name" value="C-terminal effector domain of the bipartite response regulators"/>
    <property type="match status" value="1"/>
</dbReference>
<evidence type="ECO:0000256" key="3">
    <source>
        <dbReference type="ARBA" id="ARBA00023015"/>
    </source>
</evidence>
<evidence type="ECO:0000256" key="5">
    <source>
        <dbReference type="ARBA" id="ARBA00023163"/>
    </source>
</evidence>
<feature type="DNA-binding region" description="OmpR/PhoB-type" evidence="7">
    <location>
        <begin position="138"/>
        <end position="239"/>
    </location>
</feature>
<dbReference type="GO" id="GO:0000976">
    <property type="term" value="F:transcription cis-regulatory region binding"/>
    <property type="evidence" value="ECO:0007669"/>
    <property type="project" value="TreeGrafter"/>
</dbReference>
<evidence type="ECO:0000256" key="1">
    <source>
        <dbReference type="ARBA" id="ARBA00022553"/>
    </source>
</evidence>
<dbReference type="AlphaFoldDB" id="A0A0P1IJT9"/>
<reference evidence="11" key="1">
    <citation type="submission" date="2015-09" db="EMBL/GenBank/DDBJ databases">
        <authorList>
            <person name="Rodrigo-Torres L."/>
            <person name="Arahal D.R."/>
        </authorList>
    </citation>
    <scope>NUCLEOTIDE SEQUENCE [LARGE SCALE GENOMIC DNA]</scope>
    <source>
        <strain evidence="11">CECT 5091</strain>
    </source>
</reference>
<evidence type="ECO:0000256" key="7">
    <source>
        <dbReference type="PROSITE-ProRule" id="PRU01091"/>
    </source>
</evidence>
<dbReference type="PROSITE" id="PS51755">
    <property type="entry name" value="OMPR_PHOB"/>
    <property type="match status" value="1"/>
</dbReference>
<evidence type="ECO:0000313" key="10">
    <source>
        <dbReference type="EMBL" id="CUK18017.1"/>
    </source>
</evidence>
<dbReference type="SUPFAM" id="SSF52172">
    <property type="entry name" value="CheY-like"/>
    <property type="match status" value="1"/>
</dbReference>
<dbReference type="SMART" id="SM00862">
    <property type="entry name" value="Trans_reg_C"/>
    <property type="match status" value="1"/>
</dbReference>
<protein>
    <submittedName>
        <fullName evidence="10">Transcriptional regulatory protein OmpR</fullName>
    </submittedName>
</protein>
<dbReference type="InterPro" id="IPR039420">
    <property type="entry name" value="WalR-like"/>
</dbReference>
<sequence length="240" mass="27259">MNEAADGSTVIDERILICDDDIEFAENVCVFLRHKGYQIDHVPNVPAAREKIESEDYDLFLLDLVMPGTSGKVLCREIAARLDAGIIMISSIDDDAERISLLELGADDYIIKPFNDLELLARIRALMRRRDTGQKSQKRLTRFGPWELVENERHLKHEDGRVITLTSSEARVMRFFVENSDVLCTREDLLAVARTRQHGGAGDRSVDALIKRLRSKIESDPANPEHIRTVWGQGYIFRPG</sequence>
<keyword evidence="3" id="KW-0805">Transcription regulation</keyword>
<dbReference type="STRING" id="1715692.RUE5091_04189"/>
<evidence type="ECO:0000256" key="2">
    <source>
        <dbReference type="ARBA" id="ARBA00023012"/>
    </source>
</evidence>
<dbReference type="RefSeq" id="WP_058283805.1">
    <property type="nucleotide sequence ID" value="NZ_CYUD01000019.1"/>
</dbReference>
<dbReference type="InterPro" id="IPR036388">
    <property type="entry name" value="WH-like_DNA-bd_sf"/>
</dbReference>
<evidence type="ECO:0000256" key="4">
    <source>
        <dbReference type="ARBA" id="ARBA00023125"/>
    </source>
</evidence>
<dbReference type="Pfam" id="PF00486">
    <property type="entry name" value="Trans_reg_C"/>
    <property type="match status" value="1"/>
</dbReference>
<dbReference type="CDD" id="cd00383">
    <property type="entry name" value="trans_reg_C"/>
    <property type="match status" value="1"/>
</dbReference>
<keyword evidence="1 6" id="KW-0597">Phosphoprotein</keyword>
<gene>
    <name evidence="10" type="primary">ompR_4</name>
    <name evidence="10" type="ORF">RUE5091_04189</name>
</gene>
<dbReference type="PANTHER" id="PTHR48111">
    <property type="entry name" value="REGULATOR OF RPOS"/>
    <property type="match status" value="1"/>
</dbReference>
<dbReference type="OrthoDB" id="9802426at2"/>
<dbReference type="Proteomes" id="UP000051260">
    <property type="component" value="Unassembled WGS sequence"/>
</dbReference>
<evidence type="ECO:0000256" key="6">
    <source>
        <dbReference type="PROSITE-ProRule" id="PRU00169"/>
    </source>
</evidence>
<evidence type="ECO:0000259" key="8">
    <source>
        <dbReference type="PROSITE" id="PS50110"/>
    </source>
</evidence>
<dbReference type="GO" id="GO:0000156">
    <property type="term" value="F:phosphorelay response regulator activity"/>
    <property type="evidence" value="ECO:0007669"/>
    <property type="project" value="TreeGrafter"/>
</dbReference>
<accession>A0A0P1IJT9</accession>
<dbReference type="Gene3D" id="3.40.50.2300">
    <property type="match status" value="1"/>
</dbReference>
<keyword evidence="2" id="KW-0902">Two-component regulatory system</keyword>
<evidence type="ECO:0000313" key="11">
    <source>
        <dbReference type="Proteomes" id="UP000051260"/>
    </source>
</evidence>
<keyword evidence="4 7" id="KW-0238">DNA-binding</keyword>
<feature type="domain" description="Response regulatory" evidence="8">
    <location>
        <begin position="14"/>
        <end position="127"/>
    </location>
</feature>
<dbReference type="InterPro" id="IPR001789">
    <property type="entry name" value="Sig_transdc_resp-reg_receiver"/>
</dbReference>
<organism evidence="10 11">
    <name type="scientific">Ruegeria denitrificans</name>
    <dbReference type="NCBI Taxonomy" id="1715692"/>
    <lineage>
        <taxon>Bacteria</taxon>
        <taxon>Pseudomonadati</taxon>
        <taxon>Pseudomonadota</taxon>
        <taxon>Alphaproteobacteria</taxon>
        <taxon>Rhodobacterales</taxon>
        <taxon>Roseobacteraceae</taxon>
        <taxon>Ruegeria</taxon>
    </lineage>
</organism>
<dbReference type="InterPro" id="IPR011006">
    <property type="entry name" value="CheY-like_superfamily"/>
</dbReference>
<keyword evidence="11" id="KW-1185">Reference proteome</keyword>
<dbReference type="Gene3D" id="1.10.10.10">
    <property type="entry name" value="Winged helix-like DNA-binding domain superfamily/Winged helix DNA-binding domain"/>
    <property type="match status" value="1"/>
</dbReference>
<proteinExistence type="predicted"/>
<keyword evidence="5" id="KW-0804">Transcription</keyword>
<feature type="domain" description="OmpR/PhoB-type" evidence="9">
    <location>
        <begin position="138"/>
        <end position="239"/>
    </location>
</feature>
<evidence type="ECO:0000259" key="9">
    <source>
        <dbReference type="PROSITE" id="PS51755"/>
    </source>
</evidence>
<dbReference type="GO" id="GO:0006355">
    <property type="term" value="P:regulation of DNA-templated transcription"/>
    <property type="evidence" value="ECO:0007669"/>
    <property type="project" value="InterPro"/>
</dbReference>
<dbReference type="SMART" id="SM00448">
    <property type="entry name" value="REC"/>
    <property type="match status" value="1"/>
</dbReference>